<dbReference type="Gene3D" id="2.60.40.1180">
    <property type="entry name" value="Golgi alpha-mannosidase II"/>
    <property type="match status" value="1"/>
</dbReference>
<dbReference type="OrthoDB" id="550577at2759"/>
<dbReference type="InParanoid" id="A0A2T3A6F8"/>
<reference evidence="9 10" key="1">
    <citation type="journal article" date="2018" name="Mycol. Prog.">
        <title>Coniella lustricola, a new species from submerged detritus.</title>
        <authorList>
            <person name="Raudabaugh D.B."/>
            <person name="Iturriaga T."/>
            <person name="Carver A."/>
            <person name="Mondo S."/>
            <person name="Pangilinan J."/>
            <person name="Lipzen A."/>
            <person name="He G."/>
            <person name="Amirebrahimi M."/>
            <person name="Grigoriev I.V."/>
            <person name="Miller A.N."/>
        </authorList>
    </citation>
    <scope>NUCLEOTIDE SEQUENCE [LARGE SCALE GENOMIC DNA]</scope>
    <source>
        <strain evidence="9 10">B22-T-1</strain>
    </source>
</reference>
<keyword evidence="3" id="KW-0479">Metal-binding</keyword>
<keyword evidence="10" id="KW-1185">Reference proteome</keyword>
<dbReference type="InterPro" id="IPR017853">
    <property type="entry name" value="GH"/>
</dbReference>
<gene>
    <name evidence="9" type="ORF">BD289DRAFT_369513</name>
</gene>
<dbReference type="GO" id="GO:0005975">
    <property type="term" value="P:carbohydrate metabolic process"/>
    <property type="evidence" value="ECO:0007669"/>
    <property type="project" value="InterPro"/>
</dbReference>
<evidence type="ECO:0000256" key="3">
    <source>
        <dbReference type="ARBA" id="ARBA00022723"/>
    </source>
</evidence>
<evidence type="ECO:0000259" key="8">
    <source>
        <dbReference type="SMART" id="SM00642"/>
    </source>
</evidence>
<dbReference type="InterPro" id="IPR013780">
    <property type="entry name" value="Glyco_hydro_b"/>
</dbReference>
<keyword evidence="5" id="KW-0119">Carbohydrate metabolism</keyword>
<dbReference type="NCBIfam" id="NF006969">
    <property type="entry name" value="PRK09441.1-2"/>
    <property type="match status" value="1"/>
</dbReference>
<evidence type="ECO:0000313" key="9">
    <source>
        <dbReference type="EMBL" id="PSR83745.1"/>
    </source>
</evidence>
<dbReference type="SMART" id="SM00642">
    <property type="entry name" value="Aamy"/>
    <property type="match status" value="1"/>
</dbReference>
<dbReference type="STRING" id="2025994.A0A2T3A6F8"/>
<dbReference type="PIRSF" id="PIRSF001021">
    <property type="entry name" value="Alph-amls_thrmst"/>
    <property type="match status" value="1"/>
</dbReference>
<evidence type="ECO:0000256" key="1">
    <source>
        <dbReference type="ARBA" id="ARBA00001913"/>
    </source>
</evidence>
<dbReference type="GO" id="GO:0005509">
    <property type="term" value="F:calcium ion binding"/>
    <property type="evidence" value="ECO:0007669"/>
    <property type="project" value="InterPro"/>
</dbReference>
<feature type="region of interest" description="Disordered" evidence="7">
    <location>
        <begin position="15"/>
        <end position="42"/>
    </location>
</feature>
<sequence>MSSTEVHFTPSYSTASSSLRSLQGTTGDGTSGRSNGNLRSAAAVPTKNKTIIQGFEWHVPADNQHWKRLESVVPVLAHLGVNALWIPPACKGFGPDSVGYDIYDLYDLGEFEQKGCVATKYGTKQELVSLARAAEAHGVGMVFDVVISHKAGADECEDVRAIKVESFNRNCEIGDFEDIQAWTKFEYKARNNEYSSFVWHKDHFSGVDYDEKTKTAGIVRRLEGKNWASDVDPERGNYDYLMFANIDLGHPEVRQELFSWAEWLGAQLPIRGLRLDAIKHMSTGFVKEFVKQAKQVWGDDCLLLGEYWVQESDFLVNYAEDMGCDVQLYDIRLVHNFKDISWAQDPDLRTIFEGTLAQTRPDLSLTFVVNHDTQEGQTSETLVAPWFIPLAYSIILLHANGGSPVVFYGDLYGSFGPMGERPSGTYEPADHGRRLIPSMMLARQAYAYGLQSQYFDEADCIGFTRHGDACFSNHAGLAVLMTSRCEMAVKRMFVGEIHTGEHWTDLLGEVQGSIEIDSEGWGLFAAAPRSVSVWAASDAAGRHDIDSFAL</sequence>
<evidence type="ECO:0000256" key="2">
    <source>
        <dbReference type="ARBA" id="ARBA00008061"/>
    </source>
</evidence>
<dbReference type="CDD" id="cd11318">
    <property type="entry name" value="AmyAc_bac_fung_AmyA"/>
    <property type="match status" value="1"/>
</dbReference>
<comment type="cofactor">
    <cofactor evidence="1">
        <name>Ca(2+)</name>
        <dbReference type="ChEBI" id="CHEBI:29108"/>
    </cofactor>
</comment>
<dbReference type="PANTHER" id="PTHR43447">
    <property type="entry name" value="ALPHA-AMYLASE"/>
    <property type="match status" value="1"/>
</dbReference>
<protein>
    <submittedName>
        <fullName evidence="9">Alpha-amylase</fullName>
    </submittedName>
</protein>
<organism evidence="9 10">
    <name type="scientific">Coniella lustricola</name>
    <dbReference type="NCBI Taxonomy" id="2025994"/>
    <lineage>
        <taxon>Eukaryota</taxon>
        <taxon>Fungi</taxon>
        <taxon>Dikarya</taxon>
        <taxon>Ascomycota</taxon>
        <taxon>Pezizomycotina</taxon>
        <taxon>Sordariomycetes</taxon>
        <taxon>Sordariomycetidae</taxon>
        <taxon>Diaporthales</taxon>
        <taxon>Schizoparmaceae</taxon>
        <taxon>Coniella</taxon>
    </lineage>
</organism>
<dbReference type="AlphaFoldDB" id="A0A2T3A6F8"/>
<dbReference type="InterPro" id="IPR013776">
    <property type="entry name" value="A-amylase_thermo"/>
</dbReference>
<dbReference type="Pfam" id="PF09154">
    <property type="entry name" value="Alpha-amy_C_pro"/>
    <property type="match status" value="1"/>
</dbReference>
<dbReference type="GO" id="GO:0004553">
    <property type="term" value="F:hydrolase activity, hydrolyzing O-glycosyl compounds"/>
    <property type="evidence" value="ECO:0007669"/>
    <property type="project" value="InterPro"/>
</dbReference>
<keyword evidence="6" id="KW-0326">Glycosidase</keyword>
<dbReference type="SUPFAM" id="SSF51011">
    <property type="entry name" value="Glycosyl hydrolase domain"/>
    <property type="match status" value="1"/>
</dbReference>
<comment type="similarity">
    <text evidence="2">Belongs to the glycosyl hydrolase 13 family.</text>
</comment>
<evidence type="ECO:0000256" key="4">
    <source>
        <dbReference type="ARBA" id="ARBA00022801"/>
    </source>
</evidence>
<dbReference type="Proteomes" id="UP000241462">
    <property type="component" value="Unassembled WGS sequence"/>
</dbReference>
<evidence type="ECO:0000313" key="10">
    <source>
        <dbReference type="Proteomes" id="UP000241462"/>
    </source>
</evidence>
<accession>A0A2T3A6F8</accession>
<evidence type="ECO:0000256" key="6">
    <source>
        <dbReference type="ARBA" id="ARBA00023295"/>
    </source>
</evidence>
<dbReference type="Gene3D" id="2.40.30.140">
    <property type="match status" value="1"/>
</dbReference>
<proteinExistence type="inferred from homology"/>
<feature type="domain" description="Glycosyl hydrolase family 13 catalytic" evidence="8">
    <location>
        <begin position="49"/>
        <end position="443"/>
    </location>
</feature>
<evidence type="ECO:0000256" key="5">
    <source>
        <dbReference type="ARBA" id="ARBA00023277"/>
    </source>
</evidence>
<dbReference type="InterPro" id="IPR015237">
    <property type="entry name" value="Alpha-amylase_C_pro"/>
</dbReference>
<name>A0A2T3A6F8_9PEZI</name>
<dbReference type="Pfam" id="PF00128">
    <property type="entry name" value="Alpha-amylase"/>
    <property type="match status" value="1"/>
</dbReference>
<dbReference type="EMBL" id="KZ678454">
    <property type="protein sequence ID" value="PSR83745.1"/>
    <property type="molecule type" value="Genomic_DNA"/>
</dbReference>
<dbReference type="NCBIfam" id="NF006968">
    <property type="entry name" value="PRK09441.1-1"/>
    <property type="match status" value="1"/>
</dbReference>
<evidence type="ECO:0000256" key="7">
    <source>
        <dbReference type="SAM" id="MobiDB-lite"/>
    </source>
</evidence>
<dbReference type="Gene3D" id="3.20.20.80">
    <property type="entry name" value="Glycosidases"/>
    <property type="match status" value="1"/>
</dbReference>
<keyword evidence="4" id="KW-0378">Hydrolase</keyword>
<dbReference type="SUPFAM" id="SSF51445">
    <property type="entry name" value="(Trans)glycosidases"/>
    <property type="match status" value="1"/>
</dbReference>
<dbReference type="InterPro" id="IPR006047">
    <property type="entry name" value="GH13_cat_dom"/>
</dbReference>